<feature type="transmembrane region" description="Helical" evidence="7">
    <location>
        <begin position="268"/>
        <end position="286"/>
    </location>
</feature>
<dbReference type="PROSITE" id="PS50928">
    <property type="entry name" value="ABC_TM1"/>
    <property type="match status" value="1"/>
</dbReference>
<protein>
    <submittedName>
        <fullName evidence="10">Carbohydrate ABC transporter permease</fullName>
    </submittedName>
</protein>
<comment type="subcellular location">
    <subcellularLocation>
        <location evidence="1 7">Cell membrane</location>
        <topology evidence="1 7">Multi-pass membrane protein</topology>
    </subcellularLocation>
</comment>
<evidence type="ECO:0000313" key="10">
    <source>
        <dbReference type="EMBL" id="MFC7405136.1"/>
    </source>
</evidence>
<feature type="domain" description="ABC transmembrane type-1" evidence="9">
    <location>
        <begin position="93"/>
        <end position="286"/>
    </location>
</feature>
<organism evidence="10 11">
    <name type="scientific">Georgenia alba</name>
    <dbReference type="NCBI Taxonomy" id="2233858"/>
    <lineage>
        <taxon>Bacteria</taxon>
        <taxon>Bacillati</taxon>
        <taxon>Actinomycetota</taxon>
        <taxon>Actinomycetes</taxon>
        <taxon>Micrococcales</taxon>
        <taxon>Bogoriellaceae</taxon>
        <taxon>Georgenia</taxon>
    </lineage>
</organism>
<dbReference type="PANTHER" id="PTHR43744">
    <property type="entry name" value="ABC TRANSPORTER PERMEASE PROTEIN MG189-RELATED-RELATED"/>
    <property type="match status" value="1"/>
</dbReference>
<proteinExistence type="inferred from homology"/>
<feature type="transmembrane region" description="Helical" evidence="7">
    <location>
        <begin position="218"/>
        <end position="239"/>
    </location>
</feature>
<evidence type="ECO:0000256" key="3">
    <source>
        <dbReference type="ARBA" id="ARBA00022475"/>
    </source>
</evidence>
<dbReference type="Pfam" id="PF00528">
    <property type="entry name" value="BPD_transp_1"/>
    <property type="match status" value="1"/>
</dbReference>
<evidence type="ECO:0000256" key="2">
    <source>
        <dbReference type="ARBA" id="ARBA00022448"/>
    </source>
</evidence>
<comment type="caution">
    <text evidence="10">The sequence shown here is derived from an EMBL/GenBank/DDBJ whole genome shotgun (WGS) entry which is preliminary data.</text>
</comment>
<evidence type="ECO:0000256" key="6">
    <source>
        <dbReference type="ARBA" id="ARBA00023136"/>
    </source>
</evidence>
<evidence type="ECO:0000256" key="5">
    <source>
        <dbReference type="ARBA" id="ARBA00022989"/>
    </source>
</evidence>
<dbReference type="SUPFAM" id="SSF161098">
    <property type="entry name" value="MetI-like"/>
    <property type="match status" value="1"/>
</dbReference>
<feature type="transmembrane region" description="Helical" evidence="7">
    <location>
        <begin position="130"/>
        <end position="152"/>
    </location>
</feature>
<dbReference type="EMBL" id="JBHTCQ010000001">
    <property type="protein sequence ID" value="MFC7405136.1"/>
    <property type="molecule type" value="Genomic_DNA"/>
</dbReference>
<evidence type="ECO:0000256" key="4">
    <source>
        <dbReference type="ARBA" id="ARBA00022692"/>
    </source>
</evidence>
<keyword evidence="5 7" id="KW-1133">Transmembrane helix</keyword>
<dbReference type="CDD" id="cd06261">
    <property type="entry name" value="TM_PBP2"/>
    <property type="match status" value="1"/>
</dbReference>
<feature type="transmembrane region" description="Helical" evidence="7">
    <location>
        <begin position="92"/>
        <end position="118"/>
    </location>
</feature>
<reference evidence="11" key="1">
    <citation type="journal article" date="2019" name="Int. J. Syst. Evol. Microbiol.">
        <title>The Global Catalogue of Microorganisms (GCM) 10K type strain sequencing project: providing services to taxonomists for standard genome sequencing and annotation.</title>
        <authorList>
            <consortium name="The Broad Institute Genomics Platform"/>
            <consortium name="The Broad Institute Genome Sequencing Center for Infectious Disease"/>
            <person name="Wu L."/>
            <person name="Ma J."/>
        </authorList>
    </citation>
    <scope>NUCLEOTIDE SEQUENCE [LARGE SCALE GENOMIC DNA]</scope>
    <source>
        <strain evidence="11">JCM 1490</strain>
    </source>
</reference>
<feature type="transmembrane region" description="Helical" evidence="7">
    <location>
        <begin position="164"/>
        <end position="184"/>
    </location>
</feature>
<accession>A0ABW2Q7M1</accession>
<keyword evidence="3" id="KW-1003">Cell membrane</keyword>
<keyword evidence="11" id="KW-1185">Reference proteome</keyword>
<evidence type="ECO:0000259" key="9">
    <source>
        <dbReference type="PROSITE" id="PS50928"/>
    </source>
</evidence>
<comment type="similarity">
    <text evidence="7">Belongs to the binding-protein-dependent transport system permease family.</text>
</comment>
<gene>
    <name evidence="10" type="ORF">ACFQQL_08440</name>
</gene>
<dbReference type="Gene3D" id="1.10.3720.10">
    <property type="entry name" value="MetI-like"/>
    <property type="match status" value="1"/>
</dbReference>
<keyword evidence="4 7" id="KW-0812">Transmembrane</keyword>
<dbReference type="RefSeq" id="WP_382393192.1">
    <property type="nucleotide sequence ID" value="NZ_JBHTCQ010000001.1"/>
</dbReference>
<dbReference type="Proteomes" id="UP001596455">
    <property type="component" value="Unassembled WGS sequence"/>
</dbReference>
<keyword evidence="6 7" id="KW-0472">Membrane</keyword>
<feature type="transmembrane region" description="Helical" evidence="7">
    <location>
        <begin position="30"/>
        <end position="52"/>
    </location>
</feature>
<keyword evidence="2 7" id="KW-0813">Transport</keyword>
<dbReference type="PANTHER" id="PTHR43744:SF12">
    <property type="entry name" value="ABC TRANSPORTER PERMEASE PROTEIN MG189-RELATED"/>
    <property type="match status" value="1"/>
</dbReference>
<feature type="region of interest" description="Disordered" evidence="8">
    <location>
        <begin position="1"/>
        <end position="21"/>
    </location>
</feature>
<dbReference type="InterPro" id="IPR035906">
    <property type="entry name" value="MetI-like_sf"/>
</dbReference>
<name>A0ABW2Q7M1_9MICO</name>
<dbReference type="InterPro" id="IPR000515">
    <property type="entry name" value="MetI-like"/>
</dbReference>
<sequence>MSTETTTPTYDAAPGSDNPVPARRAGDDRFVPTVAHAVLVLWCVLVVAPMLWTVLSSFKTNPEIFGEPFGLPASWSFANYADAWTEAEIGRAFFNTVVVVGSALVLVMLLGAMCAYVLGRFEFPGRRAIYYLMLAGLTFPVFLAIVPLFFVLENVGLRGTLPGLILTYVAFALPFTVFFLYSFFRGLPDEISEAAAIDGAGEWRTFFQVMLPMARPGMASVAIFNFLGLWNQFLLPVALNTNEENWVLSQRLASFVSAAGYRSEFDQMFAAVVITIVPVLIVYIIFQRQLQGSVSQGTMK</sequence>
<evidence type="ECO:0000256" key="8">
    <source>
        <dbReference type="SAM" id="MobiDB-lite"/>
    </source>
</evidence>
<evidence type="ECO:0000313" key="11">
    <source>
        <dbReference type="Proteomes" id="UP001596455"/>
    </source>
</evidence>
<evidence type="ECO:0000256" key="7">
    <source>
        <dbReference type="RuleBase" id="RU363032"/>
    </source>
</evidence>
<evidence type="ECO:0000256" key="1">
    <source>
        <dbReference type="ARBA" id="ARBA00004651"/>
    </source>
</evidence>